<feature type="region of interest" description="Disordered" evidence="1">
    <location>
        <begin position="1"/>
        <end position="66"/>
    </location>
</feature>
<dbReference type="EMBL" id="CAIIXF020000007">
    <property type="protein sequence ID" value="CAH1789998.1"/>
    <property type="molecule type" value="Genomic_DNA"/>
</dbReference>
<evidence type="ECO:0000313" key="3">
    <source>
        <dbReference type="Proteomes" id="UP000749559"/>
    </source>
</evidence>
<accession>A0A8J1TSF4</accession>
<feature type="region of interest" description="Disordered" evidence="1">
    <location>
        <begin position="134"/>
        <end position="180"/>
    </location>
</feature>
<feature type="compositionally biased region" description="Acidic residues" evidence="1">
    <location>
        <begin position="160"/>
        <end position="174"/>
    </location>
</feature>
<keyword evidence="3" id="KW-1185">Reference proteome</keyword>
<protein>
    <submittedName>
        <fullName evidence="2">Uncharacterized protein</fullName>
    </submittedName>
</protein>
<evidence type="ECO:0000256" key="1">
    <source>
        <dbReference type="SAM" id="MobiDB-lite"/>
    </source>
</evidence>
<reference evidence="2" key="1">
    <citation type="submission" date="2022-03" db="EMBL/GenBank/DDBJ databases">
        <authorList>
            <person name="Martin C."/>
        </authorList>
    </citation>
    <scope>NUCLEOTIDE SEQUENCE</scope>
</reference>
<feature type="non-terminal residue" evidence="2">
    <location>
        <position position="192"/>
    </location>
</feature>
<organism evidence="2 3">
    <name type="scientific">Owenia fusiformis</name>
    <name type="common">Polychaete worm</name>
    <dbReference type="NCBI Taxonomy" id="6347"/>
    <lineage>
        <taxon>Eukaryota</taxon>
        <taxon>Metazoa</taxon>
        <taxon>Spiralia</taxon>
        <taxon>Lophotrochozoa</taxon>
        <taxon>Annelida</taxon>
        <taxon>Polychaeta</taxon>
        <taxon>Sedentaria</taxon>
        <taxon>Canalipalpata</taxon>
        <taxon>Sabellida</taxon>
        <taxon>Oweniida</taxon>
        <taxon>Oweniidae</taxon>
        <taxon>Owenia</taxon>
    </lineage>
</organism>
<dbReference type="AlphaFoldDB" id="A0A8J1TSF4"/>
<feature type="compositionally biased region" description="Polar residues" evidence="1">
    <location>
        <begin position="1"/>
        <end position="11"/>
    </location>
</feature>
<name>A0A8J1TSF4_OWEFU</name>
<sequence>EPSYNSYNKKSAPTKERYEPSYNPPSYNEPQPSYNKPASYDKPRKSTSYNSPRKSAKSFDVDSYEPCDGKNDGDYVLSAVFRKKFPDVSPECAFVKCANYRTWLTPCGYGTKNNKYGKGYCRHLDLLGKCGKPPTKKSKKSRYVRKSADYLNGGEGGYLNDEESYDSVSPDETEEVVRTPKSLYSSYDEVTI</sequence>
<gene>
    <name evidence="2" type="ORF">OFUS_LOCUS15267</name>
</gene>
<evidence type="ECO:0000313" key="2">
    <source>
        <dbReference type="EMBL" id="CAH1789998.1"/>
    </source>
</evidence>
<comment type="caution">
    <text evidence="2">The sequence shown here is derived from an EMBL/GenBank/DDBJ whole genome shotgun (WGS) entry which is preliminary data.</text>
</comment>
<feature type="compositionally biased region" description="Polar residues" evidence="1">
    <location>
        <begin position="24"/>
        <end position="36"/>
    </location>
</feature>
<feature type="compositionally biased region" description="Basic residues" evidence="1">
    <location>
        <begin position="134"/>
        <end position="145"/>
    </location>
</feature>
<dbReference type="Proteomes" id="UP000749559">
    <property type="component" value="Unassembled WGS sequence"/>
</dbReference>
<proteinExistence type="predicted"/>